<evidence type="ECO:0000256" key="5">
    <source>
        <dbReference type="ARBA" id="ARBA00022771"/>
    </source>
</evidence>
<dbReference type="FunFam" id="3.30.160.60:FF:000100">
    <property type="entry name" value="Zinc finger 45-like"/>
    <property type="match status" value="1"/>
</dbReference>
<protein>
    <recommendedName>
        <fullName evidence="11">C2H2-type domain-containing protein</fullName>
    </recommendedName>
</protein>
<dbReference type="PROSITE" id="PS00028">
    <property type="entry name" value="ZINC_FINGER_C2H2_1"/>
    <property type="match status" value="7"/>
</dbReference>
<accession>A0A3B3YNG4</accession>
<dbReference type="Ensembl" id="ENSPMET00000019055.1">
    <property type="protein sequence ID" value="ENSPMEP00000028693.1"/>
    <property type="gene ID" value="ENSPMEG00000013952.1"/>
</dbReference>
<feature type="domain" description="C2H2-type" evidence="11">
    <location>
        <begin position="214"/>
        <end position="241"/>
    </location>
</feature>
<reference evidence="12" key="1">
    <citation type="submission" date="2025-08" db="UniProtKB">
        <authorList>
            <consortium name="Ensembl"/>
        </authorList>
    </citation>
    <scope>IDENTIFICATION</scope>
</reference>
<dbReference type="AlphaFoldDB" id="A0A3B3YNG4"/>
<evidence type="ECO:0000256" key="7">
    <source>
        <dbReference type="ARBA" id="ARBA00023242"/>
    </source>
</evidence>
<evidence type="ECO:0000256" key="10">
    <source>
        <dbReference type="SAM" id="MobiDB-lite"/>
    </source>
</evidence>
<feature type="region of interest" description="Disordered" evidence="10">
    <location>
        <begin position="104"/>
        <end position="134"/>
    </location>
</feature>
<dbReference type="InterPro" id="IPR036236">
    <property type="entry name" value="Znf_C2H2_sf"/>
</dbReference>
<feature type="domain" description="C2H2-type" evidence="11">
    <location>
        <begin position="298"/>
        <end position="325"/>
    </location>
</feature>
<dbReference type="PROSITE" id="PS50157">
    <property type="entry name" value="ZINC_FINGER_C2H2_2"/>
    <property type="match status" value="7"/>
</dbReference>
<dbReference type="STRING" id="48701.ENSPMEP00000028693"/>
<evidence type="ECO:0000256" key="6">
    <source>
        <dbReference type="ARBA" id="ARBA00022833"/>
    </source>
</evidence>
<dbReference type="GO" id="GO:0005634">
    <property type="term" value="C:nucleus"/>
    <property type="evidence" value="ECO:0007669"/>
    <property type="project" value="UniProtKB-SubCell"/>
</dbReference>
<dbReference type="Pfam" id="PF23561">
    <property type="entry name" value="zf-C2H2_15"/>
    <property type="match status" value="1"/>
</dbReference>
<dbReference type="FunFam" id="3.30.160.60:FF:001963">
    <property type="entry name" value="Replication initiator 1"/>
    <property type="match status" value="1"/>
</dbReference>
<sequence length="349" mass="39730">MCSVEPLREFIRERLTAAAEEIFTQLEKTIVQYEEEIDRQRRLLDLTWRPRVSLQRAGSEPSGTGGRSRDSLQLRVFISGEEADASEEPDLVDLDPTRAQNFPGVTLEAEEQEGTSRNKERHPGREARTPKTDQNQHFCKTCSKGFSQKHYLTKHLRVHAVETPLTCPTCSQLTAHLRTHSSDRPFPCPVCGRGFCDSHDLSTHMRTHTGEKPFPCLTCGKRFSQRGNLTIHMRTHTGEKPYACHVCGKGFSERCDLSTHMRTHTGEKPFQCLTCEKSFNNKFNLIAHMRTHTGERPFQCGTCGKSFCQRGNLNVHMRTHTGEKPFLCLSCGKRFQRKGNLMAHMTTHS</sequence>
<evidence type="ECO:0000256" key="8">
    <source>
        <dbReference type="PROSITE-ProRule" id="PRU00042"/>
    </source>
</evidence>
<dbReference type="InterPro" id="IPR056436">
    <property type="entry name" value="Znf-C2H2_ZIC1-5/GLI1-3-like"/>
</dbReference>
<keyword evidence="4" id="KW-0677">Repeat</keyword>
<reference evidence="12" key="2">
    <citation type="submission" date="2025-09" db="UniProtKB">
        <authorList>
            <consortium name="Ensembl"/>
        </authorList>
    </citation>
    <scope>IDENTIFICATION</scope>
</reference>
<keyword evidence="6" id="KW-0862">Zinc</keyword>
<feature type="domain" description="C2H2-type" evidence="11">
    <location>
        <begin position="186"/>
        <end position="213"/>
    </location>
</feature>
<dbReference type="FunFam" id="3.30.160.60:FF:000072">
    <property type="entry name" value="zinc finger protein 143 isoform X1"/>
    <property type="match status" value="1"/>
</dbReference>
<feature type="domain" description="C2H2-type" evidence="11">
    <location>
        <begin position="326"/>
        <end position="349"/>
    </location>
</feature>
<evidence type="ECO:0000256" key="4">
    <source>
        <dbReference type="ARBA" id="ARBA00022737"/>
    </source>
</evidence>
<proteinExistence type="inferred from homology"/>
<feature type="compositionally biased region" description="Basic and acidic residues" evidence="10">
    <location>
        <begin position="114"/>
        <end position="131"/>
    </location>
</feature>
<feature type="domain" description="C2H2-type" evidence="11">
    <location>
        <begin position="137"/>
        <end position="164"/>
    </location>
</feature>
<dbReference type="FunFam" id="3.30.160.60:FF:000475">
    <property type="entry name" value="zinc finger protein 32 isoform X1"/>
    <property type="match status" value="1"/>
</dbReference>
<dbReference type="Pfam" id="PF00096">
    <property type="entry name" value="zf-C2H2"/>
    <property type="match status" value="6"/>
</dbReference>
<keyword evidence="9" id="KW-0175">Coiled coil</keyword>
<dbReference type="SUPFAM" id="SSF57667">
    <property type="entry name" value="beta-beta-alpha zinc fingers"/>
    <property type="match status" value="4"/>
</dbReference>
<comment type="similarity">
    <text evidence="2">Belongs to the krueppel C2H2-type zinc-finger protein family.</text>
</comment>
<dbReference type="FunFam" id="3.30.160.60:FF:000260">
    <property type="entry name" value="Spalt-like transcription factor 1"/>
    <property type="match status" value="1"/>
</dbReference>
<evidence type="ECO:0000256" key="3">
    <source>
        <dbReference type="ARBA" id="ARBA00022723"/>
    </source>
</evidence>
<evidence type="ECO:0000259" key="11">
    <source>
        <dbReference type="PROSITE" id="PS50157"/>
    </source>
</evidence>
<evidence type="ECO:0000256" key="1">
    <source>
        <dbReference type="ARBA" id="ARBA00004123"/>
    </source>
</evidence>
<keyword evidence="3" id="KW-0479">Metal-binding</keyword>
<name>A0A3B3YNG4_9TELE</name>
<feature type="domain" description="C2H2-type" evidence="11">
    <location>
        <begin position="270"/>
        <end position="297"/>
    </location>
</feature>
<evidence type="ECO:0000313" key="12">
    <source>
        <dbReference type="Ensembl" id="ENSPMEP00000028693.1"/>
    </source>
</evidence>
<dbReference type="PANTHER" id="PTHR23234:SF8">
    <property type="entry name" value="C2H2-TYPE DOMAIN-CONTAINING PROTEIN"/>
    <property type="match status" value="1"/>
</dbReference>
<keyword evidence="5 8" id="KW-0863">Zinc-finger</keyword>
<evidence type="ECO:0000313" key="13">
    <source>
        <dbReference type="Proteomes" id="UP000261480"/>
    </source>
</evidence>
<evidence type="ECO:0000256" key="9">
    <source>
        <dbReference type="SAM" id="Coils"/>
    </source>
</evidence>
<dbReference type="Gene3D" id="3.30.160.60">
    <property type="entry name" value="Classic Zinc Finger"/>
    <property type="match status" value="7"/>
</dbReference>
<feature type="domain" description="C2H2-type" evidence="11">
    <location>
        <begin position="242"/>
        <end position="269"/>
    </location>
</feature>
<evidence type="ECO:0000256" key="2">
    <source>
        <dbReference type="ARBA" id="ARBA00006991"/>
    </source>
</evidence>
<organism evidence="12 13">
    <name type="scientific">Poecilia mexicana</name>
    <dbReference type="NCBI Taxonomy" id="48701"/>
    <lineage>
        <taxon>Eukaryota</taxon>
        <taxon>Metazoa</taxon>
        <taxon>Chordata</taxon>
        <taxon>Craniata</taxon>
        <taxon>Vertebrata</taxon>
        <taxon>Euteleostomi</taxon>
        <taxon>Actinopterygii</taxon>
        <taxon>Neopterygii</taxon>
        <taxon>Teleostei</taxon>
        <taxon>Neoteleostei</taxon>
        <taxon>Acanthomorphata</taxon>
        <taxon>Ovalentaria</taxon>
        <taxon>Atherinomorphae</taxon>
        <taxon>Cyprinodontiformes</taxon>
        <taxon>Poeciliidae</taxon>
        <taxon>Poeciliinae</taxon>
        <taxon>Poecilia</taxon>
    </lineage>
</organism>
<dbReference type="SMART" id="SM00355">
    <property type="entry name" value="ZnF_C2H2"/>
    <property type="match status" value="8"/>
</dbReference>
<comment type="subcellular location">
    <subcellularLocation>
        <location evidence="1">Nucleus</location>
    </subcellularLocation>
</comment>
<feature type="coiled-coil region" evidence="9">
    <location>
        <begin position="16"/>
        <end position="43"/>
    </location>
</feature>
<dbReference type="FunFam" id="3.30.160.60:FF:002343">
    <property type="entry name" value="Zinc finger protein 33A"/>
    <property type="match status" value="1"/>
</dbReference>
<dbReference type="GO" id="GO:0008270">
    <property type="term" value="F:zinc ion binding"/>
    <property type="evidence" value="ECO:0007669"/>
    <property type="project" value="UniProtKB-KW"/>
</dbReference>
<dbReference type="Proteomes" id="UP000261480">
    <property type="component" value="Unplaced"/>
</dbReference>
<dbReference type="InterPro" id="IPR013087">
    <property type="entry name" value="Znf_C2H2_type"/>
</dbReference>
<dbReference type="PANTHER" id="PTHR23234">
    <property type="entry name" value="ZNF44 PROTEIN"/>
    <property type="match status" value="1"/>
</dbReference>
<keyword evidence="7" id="KW-0539">Nucleus</keyword>
<keyword evidence="13" id="KW-1185">Reference proteome</keyword>
<dbReference type="InterPro" id="IPR050758">
    <property type="entry name" value="Znf_C2H2-type"/>
</dbReference>